<evidence type="ECO:0000313" key="10">
    <source>
        <dbReference type="EMBL" id="UWZ57878.1"/>
    </source>
</evidence>
<proteinExistence type="predicted"/>
<dbReference type="AlphaFoldDB" id="A0A9Q9MG37"/>
<comment type="subcellular location">
    <subcellularLocation>
        <location evidence="1">Cell membrane</location>
        <topology evidence="1">Multi-pass membrane protein</topology>
    </subcellularLocation>
</comment>
<evidence type="ECO:0000256" key="9">
    <source>
        <dbReference type="SAM" id="Phobius"/>
    </source>
</evidence>
<keyword evidence="7 9" id="KW-0472">Membrane</keyword>
<organism evidence="10 11">
    <name type="scientific">Dactylosporangium aurantiacum</name>
    <dbReference type="NCBI Taxonomy" id="35754"/>
    <lineage>
        <taxon>Bacteria</taxon>
        <taxon>Bacillati</taxon>
        <taxon>Actinomycetota</taxon>
        <taxon>Actinomycetes</taxon>
        <taxon>Micromonosporales</taxon>
        <taxon>Micromonosporaceae</taxon>
        <taxon>Dactylosporangium</taxon>
    </lineage>
</organism>
<accession>A0A9Q9MG37</accession>
<feature type="transmembrane region" description="Helical" evidence="9">
    <location>
        <begin position="385"/>
        <end position="403"/>
    </location>
</feature>
<keyword evidence="2" id="KW-1003">Cell membrane</keyword>
<feature type="transmembrane region" description="Helical" evidence="9">
    <location>
        <begin position="190"/>
        <end position="209"/>
    </location>
</feature>
<dbReference type="OrthoDB" id="9810303at2"/>
<dbReference type="GO" id="GO:0009103">
    <property type="term" value="P:lipopolysaccharide biosynthetic process"/>
    <property type="evidence" value="ECO:0007669"/>
    <property type="project" value="UniProtKB-ARBA"/>
</dbReference>
<keyword evidence="11" id="KW-1185">Reference proteome</keyword>
<gene>
    <name evidence="10" type="ORF">Daura_17920</name>
</gene>
<dbReference type="Proteomes" id="UP001058003">
    <property type="component" value="Chromosome"/>
</dbReference>
<dbReference type="EMBL" id="CP073767">
    <property type="protein sequence ID" value="UWZ57878.1"/>
    <property type="molecule type" value="Genomic_DNA"/>
</dbReference>
<dbReference type="GO" id="GO:0005886">
    <property type="term" value="C:plasma membrane"/>
    <property type="evidence" value="ECO:0007669"/>
    <property type="project" value="UniProtKB-SubCell"/>
</dbReference>
<reference evidence="10" key="1">
    <citation type="submission" date="2021-04" db="EMBL/GenBank/DDBJ databases">
        <title>Dactylosporangium aurantiacum NRRL B-8018 full assembly.</title>
        <authorList>
            <person name="Hartkoorn R.C."/>
            <person name="Beaudoing E."/>
            <person name="Hot D."/>
        </authorList>
    </citation>
    <scope>NUCLEOTIDE SEQUENCE</scope>
    <source>
        <strain evidence="10">NRRL B-8018</strain>
    </source>
</reference>
<feature type="transmembrane region" description="Helical" evidence="9">
    <location>
        <begin position="124"/>
        <end position="144"/>
    </location>
</feature>
<keyword evidence="5 9" id="KW-0812">Transmembrane</keyword>
<keyword evidence="4" id="KW-0808">Transferase</keyword>
<evidence type="ECO:0000256" key="4">
    <source>
        <dbReference type="ARBA" id="ARBA00022679"/>
    </source>
</evidence>
<feature type="transmembrane region" description="Helical" evidence="9">
    <location>
        <begin position="73"/>
        <end position="95"/>
    </location>
</feature>
<evidence type="ECO:0000256" key="2">
    <source>
        <dbReference type="ARBA" id="ARBA00022475"/>
    </source>
</evidence>
<feature type="region of interest" description="Disordered" evidence="8">
    <location>
        <begin position="470"/>
        <end position="505"/>
    </location>
</feature>
<feature type="transmembrane region" description="Helical" evidence="9">
    <location>
        <begin position="423"/>
        <end position="441"/>
    </location>
</feature>
<evidence type="ECO:0000256" key="3">
    <source>
        <dbReference type="ARBA" id="ARBA00022676"/>
    </source>
</evidence>
<dbReference type="PANTHER" id="PTHR33908">
    <property type="entry name" value="MANNOSYLTRANSFERASE YKCB-RELATED"/>
    <property type="match status" value="1"/>
</dbReference>
<sequence length="505" mass="54387">MRMWLREHRVLVGLVVIAAAVRLGMMVAYYPAFGYFYDTRGYLDAASATTPGTIWPFGYSAMLKVLRFGTGQIASVSAVQHLMGLAMGVAVHALLVRRGVRRGWATLAAAPVLLDARQIQLEHYVLSETLFTFLLLAAVTLLLWRDTPTLWLTGCAGAVVALAALTRTVGQPLAVLVVLYLIVRRVGWRHVAAFTVAVALPLGGYVVWYHRHHGQYAFNGYSGRYLWQRTTTFVDCSRTDFTPREREICPPEPLGQREVNDVYFWGLDHDHIGQRYPGPEHDALFAGFARKAVLGQPGDFVGTIATDMWHLVEPGWPAPQRIACTTDLWTMPSGGRSGNQVSDCTATLMVTGFRPAGSGGAAPTVTPLNSSLWAYGQTFVTPPSALLLGALLALALAACSRWLSRRPSRRRPGGGRQAADAALLGAMSVSMLLLGVTLSVIDLRFTVPLLTITPPALALAATAALGRRPGAPAGLPGPRTDEPAGGADSVTTVIARQKGKSVVRQ</sequence>
<feature type="transmembrane region" description="Helical" evidence="9">
    <location>
        <begin position="12"/>
        <end position="32"/>
    </location>
</feature>
<evidence type="ECO:0008006" key="12">
    <source>
        <dbReference type="Google" id="ProtNLM"/>
    </source>
</evidence>
<feature type="transmembrane region" description="Helical" evidence="9">
    <location>
        <begin position="150"/>
        <end position="183"/>
    </location>
</feature>
<dbReference type="GO" id="GO:0016763">
    <property type="term" value="F:pentosyltransferase activity"/>
    <property type="evidence" value="ECO:0007669"/>
    <property type="project" value="TreeGrafter"/>
</dbReference>
<evidence type="ECO:0000256" key="1">
    <source>
        <dbReference type="ARBA" id="ARBA00004651"/>
    </source>
</evidence>
<name>A0A9Q9MG37_9ACTN</name>
<dbReference type="PANTHER" id="PTHR33908:SF11">
    <property type="entry name" value="MEMBRANE PROTEIN"/>
    <property type="match status" value="1"/>
</dbReference>
<protein>
    <recommendedName>
        <fullName evidence="12">Glycosyltransferase RgtA/B/C/D-like domain-containing protein</fullName>
    </recommendedName>
</protein>
<dbReference type="InterPro" id="IPR050297">
    <property type="entry name" value="LipidA_mod_glycosyltrf_83"/>
</dbReference>
<evidence type="ECO:0000256" key="7">
    <source>
        <dbReference type="ARBA" id="ARBA00023136"/>
    </source>
</evidence>
<evidence type="ECO:0000256" key="6">
    <source>
        <dbReference type="ARBA" id="ARBA00022989"/>
    </source>
</evidence>
<evidence type="ECO:0000313" key="11">
    <source>
        <dbReference type="Proteomes" id="UP001058003"/>
    </source>
</evidence>
<dbReference type="KEGG" id="daur:Daura_17920"/>
<evidence type="ECO:0000256" key="5">
    <source>
        <dbReference type="ARBA" id="ARBA00022692"/>
    </source>
</evidence>
<keyword evidence="6 9" id="KW-1133">Transmembrane helix</keyword>
<evidence type="ECO:0000256" key="8">
    <source>
        <dbReference type="SAM" id="MobiDB-lite"/>
    </source>
</evidence>
<keyword evidence="3" id="KW-0328">Glycosyltransferase</keyword>
<dbReference type="RefSeq" id="WP_156090270.1">
    <property type="nucleotide sequence ID" value="NZ_CP073767.1"/>
</dbReference>